<reference evidence="1 2" key="1">
    <citation type="submission" date="2020-08" db="EMBL/GenBank/DDBJ databases">
        <title>Bridging the membrane lipid divide: bacteria of the FCB group superphylum have the potential to synthesize archaeal ether lipids.</title>
        <authorList>
            <person name="Villanueva L."/>
            <person name="Von Meijenfeldt F.A.B."/>
            <person name="Westbye A.B."/>
            <person name="Yadav S."/>
            <person name="Hopmans E.C."/>
            <person name="Dutilh B.E."/>
            <person name="Sinninghe Damste J.S."/>
        </authorList>
    </citation>
    <scope>NUCLEOTIDE SEQUENCE [LARGE SCALE GENOMIC DNA]</scope>
    <source>
        <strain evidence="1">NIOZ-UU17</strain>
    </source>
</reference>
<protein>
    <submittedName>
        <fullName evidence="1">Uncharacterized protein</fullName>
    </submittedName>
</protein>
<sequence length="131" mass="14652">MSNWIPFENALYLAEQAFLIAEDNTAVALEKTVITVYTGKGGKQHLKGSGLVRNALMVELLEENDDLDLILDFGSEFKYRLTAPNITSGKVFAPDIKSTLQFVPTSPWNQIPESEFKILMGKLELMNSQNK</sequence>
<proteinExistence type="predicted"/>
<dbReference type="AlphaFoldDB" id="A0A8J6NTE7"/>
<evidence type="ECO:0000313" key="1">
    <source>
        <dbReference type="EMBL" id="MBC8433546.1"/>
    </source>
</evidence>
<name>A0A8J6NTE7_9BACT</name>
<accession>A0A8J6NTE7</accession>
<gene>
    <name evidence="1" type="ORF">H8D96_16690</name>
</gene>
<comment type="caution">
    <text evidence="1">The sequence shown here is derived from an EMBL/GenBank/DDBJ whole genome shotgun (WGS) entry which is preliminary data.</text>
</comment>
<dbReference type="Proteomes" id="UP000605201">
    <property type="component" value="Unassembled WGS sequence"/>
</dbReference>
<evidence type="ECO:0000313" key="2">
    <source>
        <dbReference type="Proteomes" id="UP000605201"/>
    </source>
</evidence>
<dbReference type="EMBL" id="JACNIG010000307">
    <property type="protein sequence ID" value="MBC8433546.1"/>
    <property type="molecule type" value="Genomic_DNA"/>
</dbReference>
<organism evidence="1 2">
    <name type="scientific">Candidatus Desulfatibia vada</name>
    <dbReference type="NCBI Taxonomy" id="2841696"/>
    <lineage>
        <taxon>Bacteria</taxon>
        <taxon>Pseudomonadati</taxon>
        <taxon>Thermodesulfobacteriota</taxon>
        <taxon>Desulfobacteria</taxon>
        <taxon>Desulfobacterales</taxon>
        <taxon>Desulfobacterales incertae sedis</taxon>
        <taxon>Candidatus Desulfatibia</taxon>
    </lineage>
</organism>